<evidence type="ECO:0000256" key="1">
    <source>
        <dbReference type="ARBA" id="ARBA00022729"/>
    </source>
</evidence>
<evidence type="ECO:0000313" key="6">
    <source>
        <dbReference type="EMBL" id="MDG5752705.1"/>
    </source>
</evidence>
<gene>
    <name evidence="6" type="ORF">P6P90_01655</name>
</gene>
<accession>A0ABT6H244</accession>
<feature type="domain" description="M23ase beta-sheet core" evidence="4">
    <location>
        <begin position="303"/>
        <end position="404"/>
    </location>
</feature>
<dbReference type="Gene3D" id="2.70.70.10">
    <property type="entry name" value="Glucose Permease (Domain IIA)"/>
    <property type="match status" value="1"/>
</dbReference>
<dbReference type="InterPro" id="IPR016047">
    <property type="entry name" value="M23ase_b-sheet_dom"/>
</dbReference>
<comment type="caution">
    <text evidence="6">The sequence shown here is derived from an EMBL/GenBank/DDBJ whole genome shotgun (WGS) entry which is preliminary data.</text>
</comment>
<feature type="coiled-coil region" evidence="2">
    <location>
        <begin position="15"/>
        <end position="91"/>
    </location>
</feature>
<reference evidence="6 7" key="1">
    <citation type="submission" date="2023-04" db="EMBL/GenBank/DDBJ databases">
        <title>Ectobacillus antri isolated from activated sludge.</title>
        <authorList>
            <person name="Yan P."/>
            <person name="Liu X."/>
        </authorList>
    </citation>
    <scope>NUCLEOTIDE SEQUENCE [LARGE SCALE GENOMIC DNA]</scope>
    <source>
        <strain evidence="6 7">C18H</strain>
    </source>
</reference>
<dbReference type="PANTHER" id="PTHR21666:SF270">
    <property type="entry name" value="MUREIN HYDROLASE ACTIVATOR ENVC"/>
    <property type="match status" value="1"/>
</dbReference>
<dbReference type="Pfam" id="PF24568">
    <property type="entry name" value="CC_PcsB"/>
    <property type="match status" value="1"/>
</dbReference>
<feature type="domain" description="Peptidoglycan hydrolase PcsB coiled-coil" evidence="5">
    <location>
        <begin position="92"/>
        <end position="165"/>
    </location>
</feature>
<dbReference type="Proteomes" id="UP001218246">
    <property type="component" value="Unassembled WGS sequence"/>
</dbReference>
<name>A0ABT6H244_9BACI</name>
<dbReference type="CDD" id="cd12797">
    <property type="entry name" value="M23_peptidase"/>
    <property type="match status" value="1"/>
</dbReference>
<evidence type="ECO:0000259" key="5">
    <source>
        <dbReference type="Pfam" id="PF24568"/>
    </source>
</evidence>
<dbReference type="PANTHER" id="PTHR21666">
    <property type="entry name" value="PEPTIDASE-RELATED"/>
    <property type="match status" value="1"/>
</dbReference>
<feature type="region of interest" description="Disordered" evidence="3">
    <location>
        <begin position="248"/>
        <end position="278"/>
    </location>
</feature>
<dbReference type="EMBL" id="JARULN010000001">
    <property type="protein sequence ID" value="MDG5752705.1"/>
    <property type="molecule type" value="Genomic_DNA"/>
</dbReference>
<dbReference type="Gene3D" id="6.10.250.3150">
    <property type="match status" value="1"/>
</dbReference>
<evidence type="ECO:0000256" key="3">
    <source>
        <dbReference type="SAM" id="MobiDB-lite"/>
    </source>
</evidence>
<dbReference type="SUPFAM" id="SSF51261">
    <property type="entry name" value="Duplicated hybrid motif"/>
    <property type="match status" value="1"/>
</dbReference>
<dbReference type="Pfam" id="PF01551">
    <property type="entry name" value="Peptidase_M23"/>
    <property type="match status" value="1"/>
</dbReference>
<evidence type="ECO:0000313" key="7">
    <source>
        <dbReference type="Proteomes" id="UP001218246"/>
    </source>
</evidence>
<keyword evidence="1" id="KW-0732">Signal</keyword>
<dbReference type="InterPro" id="IPR011055">
    <property type="entry name" value="Dup_hybrid_motif"/>
</dbReference>
<keyword evidence="2" id="KW-0175">Coiled coil</keyword>
<keyword evidence="7" id="KW-1185">Reference proteome</keyword>
<organism evidence="6 7">
    <name type="scientific">Ectobacillus antri</name>
    <dbReference type="NCBI Taxonomy" id="2486280"/>
    <lineage>
        <taxon>Bacteria</taxon>
        <taxon>Bacillati</taxon>
        <taxon>Bacillota</taxon>
        <taxon>Bacilli</taxon>
        <taxon>Bacillales</taxon>
        <taxon>Bacillaceae</taxon>
        <taxon>Ectobacillus</taxon>
    </lineage>
</organism>
<dbReference type="InterPro" id="IPR057309">
    <property type="entry name" value="PcsB_CC"/>
</dbReference>
<evidence type="ECO:0000256" key="2">
    <source>
        <dbReference type="SAM" id="Coils"/>
    </source>
</evidence>
<dbReference type="InterPro" id="IPR050570">
    <property type="entry name" value="Cell_wall_metabolism_enzyme"/>
</dbReference>
<evidence type="ECO:0000259" key="4">
    <source>
        <dbReference type="Pfam" id="PF01551"/>
    </source>
</evidence>
<sequence>MTAGALLASPVLVHAETDQDKLNRIQSELQGNQEELQNKQQEKGQIEQDIQALQQKLDELNTAITTNQKELSDTQEAIRKTEEEITRKKEHIAYLQVQIEKRQEVIKQRLQTVQEQPRINLITEVLINAKNLAELLENLYSINLILNSDNDIVKEQVRDQKAVEKETLAVEAKERDLKDYEAKLTAKKQELDINKQQEQQILDELSAKLAQTNAEIESAEEVASLLEAQRQAVQANIAAAERAKQEAIRQQEAAKNNNGTVSAPSPSKPVAPPASNTGGFIKPAAGAFTSGFGPRVVNGKPGFHYGVDIAQGGHVPVVAAAGGIVIKAHYSSSYGNVVYMTHNISGKQYTTVYAHLASMNVSTGQTVSQGQQIGVMGNTGQSYGQHLHFELHVGAWNAAKSNAVNPVPYLR</sequence>
<protein>
    <submittedName>
        <fullName evidence="6">Peptidoglycan DD-metalloendopeptidase family protein</fullName>
    </submittedName>
</protein>
<proteinExistence type="predicted"/>